<protein>
    <submittedName>
        <fullName evidence="3">Uncharacterized protein</fullName>
    </submittedName>
</protein>
<sequence length="166" mass="17472">MMWLSLPVIPTMAPTAAVSAVGAAVAAAQPVASAATQPMTFSASEPEPVAEIKPSMPPLYSFEVPEGRPSNVANHSSRPTRSAWDDEGPRIGSFEPETPTSQIGNASSGMNFSASHFDRDESPATPYINPGLSSDTVPFGAARVTMLFLQPYQRLPAAGSMFMPAF</sequence>
<reference evidence="3 4" key="1">
    <citation type="submission" date="2018-06" db="EMBL/GenBank/DDBJ databases">
        <authorList>
            <consortium name="Pathogen Informatics"/>
            <person name="Doyle S."/>
        </authorList>
    </citation>
    <scope>NUCLEOTIDE SEQUENCE [LARGE SCALE GENOMIC DNA]</scope>
    <source>
        <strain evidence="3 4">NCTC8105</strain>
    </source>
</reference>
<dbReference type="EMBL" id="UGHP01000001">
    <property type="protein sequence ID" value="STQ79686.1"/>
    <property type="molecule type" value="Genomic_DNA"/>
</dbReference>
<evidence type="ECO:0000313" key="3">
    <source>
        <dbReference type="EMBL" id="STQ79686.1"/>
    </source>
</evidence>
<accession>A0A377PH40</accession>
<feature type="compositionally biased region" description="Polar residues" evidence="1">
    <location>
        <begin position="98"/>
        <end position="111"/>
    </location>
</feature>
<dbReference type="Proteomes" id="UP000254821">
    <property type="component" value="Unassembled WGS sequence"/>
</dbReference>
<evidence type="ECO:0000256" key="1">
    <source>
        <dbReference type="SAM" id="MobiDB-lite"/>
    </source>
</evidence>
<feature type="chain" id="PRO_5017052553" evidence="2">
    <location>
        <begin position="35"/>
        <end position="166"/>
    </location>
</feature>
<gene>
    <name evidence="3" type="ORF">NCTC8105_01781</name>
</gene>
<keyword evidence="2" id="KW-0732">Signal</keyword>
<evidence type="ECO:0000256" key="2">
    <source>
        <dbReference type="SAM" id="SignalP"/>
    </source>
</evidence>
<organism evidence="3 4">
    <name type="scientific">Hafnia alvei</name>
    <dbReference type="NCBI Taxonomy" id="569"/>
    <lineage>
        <taxon>Bacteria</taxon>
        <taxon>Pseudomonadati</taxon>
        <taxon>Pseudomonadota</taxon>
        <taxon>Gammaproteobacteria</taxon>
        <taxon>Enterobacterales</taxon>
        <taxon>Hafniaceae</taxon>
        <taxon>Hafnia</taxon>
    </lineage>
</organism>
<feature type="compositionally biased region" description="Polar residues" evidence="1">
    <location>
        <begin position="71"/>
        <end position="80"/>
    </location>
</feature>
<dbReference type="AlphaFoldDB" id="A0A377PH40"/>
<evidence type="ECO:0000313" key="4">
    <source>
        <dbReference type="Proteomes" id="UP000254821"/>
    </source>
</evidence>
<proteinExistence type="predicted"/>
<feature type="region of interest" description="Disordered" evidence="1">
    <location>
        <begin position="60"/>
        <end position="111"/>
    </location>
</feature>
<name>A0A377PH40_HAFAL</name>
<feature type="signal peptide" evidence="2">
    <location>
        <begin position="1"/>
        <end position="34"/>
    </location>
</feature>